<organism evidence="1 2">
    <name type="scientific">Stenotrophomonas maltophilia</name>
    <name type="common">Pseudomonas maltophilia</name>
    <name type="synonym">Xanthomonas maltophilia</name>
    <dbReference type="NCBI Taxonomy" id="40324"/>
    <lineage>
        <taxon>Bacteria</taxon>
        <taxon>Pseudomonadati</taxon>
        <taxon>Pseudomonadota</taxon>
        <taxon>Gammaproteobacteria</taxon>
        <taxon>Lysobacterales</taxon>
        <taxon>Lysobacteraceae</taxon>
        <taxon>Stenotrophomonas</taxon>
        <taxon>Stenotrophomonas maltophilia group</taxon>
    </lineage>
</organism>
<dbReference type="Proteomes" id="UP000243478">
    <property type="component" value="Unassembled WGS sequence"/>
</dbReference>
<dbReference type="EMBL" id="JZRZ01000024">
    <property type="protein sequence ID" value="KKD56994.1"/>
    <property type="molecule type" value="Genomic_DNA"/>
</dbReference>
<gene>
    <name evidence="1" type="ORF">VM57_15315</name>
</gene>
<dbReference type="AlphaFoldDB" id="A0A0F5ZMV9"/>
<evidence type="ECO:0000313" key="1">
    <source>
        <dbReference type="EMBL" id="KKD56994.1"/>
    </source>
</evidence>
<protein>
    <submittedName>
        <fullName evidence="1">Uncharacterized protein</fullName>
    </submittedName>
</protein>
<comment type="caution">
    <text evidence="1">The sequence shown here is derived from an EMBL/GenBank/DDBJ whole genome shotgun (WGS) entry which is preliminary data.</text>
</comment>
<reference evidence="1 2" key="1">
    <citation type="submission" date="2015-03" db="EMBL/GenBank/DDBJ databases">
        <title>Draft genome of Stenotrophomonas maltophila isolated from urine specimen.</title>
        <authorList>
            <person name="Murugan N."/>
            <person name="Malathi J."/>
            <person name="Umashankar V."/>
            <person name="Madhavan H."/>
        </authorList>
    </citation>
    <scope>NUCLEOTIDE SEQUENCE [LARGE SCALE GENOMIC DNA]</scope>
    <source>
        <strain evidence="1 2">JMNMN1</strain>
    </source>
</reference>
<accession>A0A0F5ZMV9</accession>
<proteinExistence type="predicted"/>
<name>A0A0F5ZMV9_STEMA</name>
<evidence type="ECO:0000313" key="2">
    <source>
        <dbReference type="Proteomes" id="UP000243478"/>
    </source>
</evidence>
<dbReference type="PATRIC" id="fig|40324.63.peg.5661"/>
<sequence>MAFDQNMRAHVAFVQAGLAWLWWYDSQVNQMAFTSFPGMSNPRLATDEKRDAELAVSDVVLSYMSGGNLCCRIQRERFTVERVLTAAPGLQLVSVARNTGNRLQWECFPIA</sequence>